<accession>A0A1E5L3T3</accession>
<dbReference type="GO" id="GO:0005737">
    <property type="term" value="C:cytoplasm"/>
    <property type="evidence" value="ECO:0007669"/>
    <property type="project" value="UniProtKB-SubCell"/>
</dbReference>
<feature type="modified residue" description="N6-(pyridoxal phosphate)lysine" evidence="11">
    <location>
        <position position="197"/>
    </location>
</feature>
<evidence type="ECO:0000256" key="3">
    <source>
        <dbReference type="ARBA" id="ARBA00006904"/>
    </source>
</evidence>
<dbReference type="GO" id="GO:0006564">
    <property type="term" value="P:L-serine biosynthetic process"/>
    <property type="evidence" value="ECO:0007669"/>
    <property type="project" value="UniProtKB-UniRule"/>
</dbReference>
<feature type="binding site" evidence="11">
    <location>
        <position position="153"/>
    </location>
    <ligand>
        <name>pyridoxal 5'-phosphate</name>
        <dbReference type="ChEBI" id="CHEBI:597326"/>
    </ligand>
</feature>
<keyword evidence="4 11" id="KW-0032">Aminotransferase</keyword>
<dbReference type="STRING" id="1390249.BHU72_07895"/>
<evidence type="ECO:0000256" key="7">
    <source>
        <dbReference type="ARBA" id="ARBA00022898"/>
    </source>
</evidence>
<organism evidence="13 14">
    <name type="scientific">Desulfuribacillus stibiiarsenatis</name>
    <dbReference type="NCBI Taxonomy" id="1390249"/>
    <lineage>
        <taxon>Bacteria</taxon>
        <taxon>Bacillati</taxon>
        <taxon>Bacillota</taxon>
        <taxon>Desulfuribacillia</taxon>
        <taxon>Desulfuribacillales</taxon>
        <taxon>Desulfuribacillaceae</taxon>
        <taxon>Desulfuribacillus</taxon>
    </lineage>
</organism>
<evidence type="ECO:0000256" key="11">
    <source>
        <dbReference type="HAMAP-Rule" id="MF_00160"/>
    </source>
</evidence>
<feature type="binding site" evidence="11">
    <location>
        <begin position="238"/>
        <end position="239"/>
    </location>
    <ligand>
        <name>pyridoxal 5'-phosphate</name>
        <dbReference type="ChEBI" id="CHEBI:597326"/>
    </ligand>
</feature>
<feature type="binding site" evidence="11">
    <location>
        <position position="43"/>
    </location>
    <ligand>
        <name>L-glutamate</name>
        <dbReference type="ChEBI" id="CHEBI:29985"/>
    </ligand>
</feature>
<evidence type="ECO:0000256" key="2">
    <source>
        <dbReference type="ARBA" id="ARBA00005099"/>
    </source>
</evidence>
<sequence length="362" mass="40365">MTKRIFNFNPGPSTIPLSVLEQAQSELLNYNNTGMSVIEISHRSKDFENIIFQAETRLKNLLNLDDNYRVLFLQGGASSQFSMIPQNLLTEGKQANYAITGSFAKKACEEANLFGTTHIAASSKDQNHNYIPLKDKFSLSENPAYLHITTNNTIYGTQYKEYPSFDNIPLIADMSSDILCKPIDGKQFALIYAGAQKNLGPSGVTIIVIRKDLLEISNKTIPTMQRYDIMADNNSLYNTPPTFSIYLLNLVLGWIENQGGITAIEDHNESKAKIIYDAIDNSNGFYMGHAVPEFRSTMNVTFTLQNSDLDKQFIAEASEKGIIGIKGHRSVGGMRASIYNAMTQEGCQALVDFMLSFQKNNK</sequence>
<dbReference type="OrthoDB" id="9809412at2"/>
<dbReference type="GO" id="GO:0004648">
    <property type="term" value="F:O-phospho-L-serine:2-oxoglutarate aminotransferase activity"/>
    <property type="evidence" value="ECO:0007669"/>
    <property type="project" value="UniProtKB-UniRule"/>
</dbReference>
<evidence type="ECO:0000256" key="4">
    <source>
        <dbReference type="ARBA" id="ARBA00022576"/>
    </source>
</evidence>
<dbReference type="AlphaFoldDB" id="A0A1E5L3T3"/>
<dbReference type="InterPro" id="IPR015424">
    <property type="entry name" value="PyrdxlP-dep_Trfase"/>
</dbReference>
<dbReference type="InterPro" id="IPR015422">
    <property type="entry name" value="PyrdxlP-dep_Trfase_small"/>
</dbReference>
<comment type="pathway">
    <text evidence="2 11">Amino-acid biosynthesis; L-serine biosynthesis; L-serine from 3-phospho-D-glycerate: step 2/3.</text>
</comment>
<evidence type="ECO:0000313" key="13">
    <source>
        <dbReference type="EMBL" id="OEH84746.1"/>
    </source>
</evidence>
<comment type="cofactor">
    <cofactor evidence="11">
        <name>pyridoxal 5'-phosphate</name>
        <dbReference type="ChEBI" id="CHEBI:597326"/>
    </cofactor>
    <text evidence="11">Binds 1 pyridoxal phosphate per subunit.</text>
</comment>
<comment type="caution">
    <text evidence="11">Lacks conserved residue(s) required for the propagation of feature annotation.</text>
</comment>
<dbReference type="Proteomes" id="UP000095255">
    <property type="component" value="Unassembled WGS sequence"/>
</dbReference>
<keyword evidence="6 11" id="KW-0808">Transferase</keyword>
<keyword evidence="11" id="KW-0963">Cytoplasm</keyword>
<reference evidence="13 14" key="1">
    <citation type="submission" date="2016-09" db="EMBL/GenBank/DDBJ databases">
        <title>Desulfuribacillus arsenicus sp. nov., an obligately anaerobic, dissimilatory arsenic- and antimonate-reducing bacterium isolated from anoxic sediments.</title>
        <authorList>
            <person name="Abin C.A."/>
            <person name="Hollibaugh J.T."/>
        </authorList>
    </citation>
    <scope>NUCLEOTIDE SEQUENCE [LARGE SCALE GENOMIC DNA]</scope>
    <source>
        <strain evidence="13 14">MLFW-2</strain>
    </source>
</reference>
<evidence type="ECO:0000313" key="14">
    <source>
        <dbReference type="Proteomes" id="UP000095255"/>
    </source>
</evidence>
<dbReference type="NCBIfam" id="TIGR01364">
    <property type="entry name" value="serC_1"/>
    <property type="match status" value="1"/>
</dbReference>
<proteinExistence type="inferred from homology"/>
<keyword evidence="5 11" id="KW-0028">Amino-acid biosynthesis</keyword>
<dbReference type="EMBL" id="MJAT01000036">
    <property type="protein sequence ID" value="OEH84746.1"/>
    <property type="molecule type" value="Genomic_DNA"/>
</dbReference>
<feature type="binding site" evidence="11">
    <location>
        <begin position="77"/>
        <end position="78"/>
    </location>
    <ligand>
        <name>pyridoxal 5'-phosphate</name>
        <dbReference type="ChEBI" id="CHEBI:597326"/>
    </ligand>
</feature>
<comment type="catalytic activity">
    <reaction evidence="9 11">
        <text>4-(phosphooxy)-L-threonine + 2-oxoglutarate = (R)-3-hydroxy-2-oxo-4-phosphooxybutanoate + L-glutamate</text>
        <dbReference type="Rhea" id="RHEA:16573"/>
        <dbReference type="ChEBI" id="CHEBI:16810"/>
        <dbReference type="ChEBI" id="CHEBI:29985"/>
        <dbReference type="ChEBI" id="CHEBI:58452"/>
        <dbReference type="ChEBI" id="CHEBI:58538"/>
        <dbReference type="EC" id="2.6.1.52"/>
    </reaction>
</comment>
<evidence type="ECO:0000256" key="8">
    <source>
        <dbReference type="ARBA" id="ARBA00023299"/>
    </source>
</evidence>
<feature type="binding site" evidence="11">
    <location>
        <position position="173"/>
    </location>
    <ligand>
        <name>pyridoxal 5'-phosphate</name>
        <dbReference type="ChEBI" id="CHEBI:597326"/>
    </ligand>
</feature>
<dbReference type="EC" id="2.6.1.52" evidence="11"/>
<comment type="function">
    <text evidence="1 11">Catalyzes the reversible conversion of 3-phosphohydroxypyruvate to phosphoserine and of 3-hydroxy-2-oxo-4-phosphonooxybutanoate to phosphohydroxythreonine.</text>
</comment>
<dbReference type="PANTHER" id="PTHR43247">
    <property type="entry name" value="PHOSPHOSERINE AMINOTRANSFERASE"/>
    <property type="match status" value="1"/>
</dbReference>
<dbReference type="GO" id="GO:0030170">
    <property type="term" value="F:pyridoxal phosphate binding"/>
    <property type="evidence" value="ECO:0007669"/>
    <property type="project" value="UniProtKB-UniRule"/>
</dbReference>
<dbReference type="InterPro" id="IPR022278">
    <property type="entry name" value="Pser_aminoTfrase"/>
</dbReference>
<evidence type="ECO:0000256" key="10">
    <source>
        <dbReference type="ARBA" id="ARBA00049007"/>
    </source>
</evidence>
<keyword evidence="14" id="KW-1185">Reference proteome</keyword>
<dbReference type="Gene3D" id="3.40.640.10">
    <property type="entry name" value="Type I PLP-dependent aspartate aminotransferase-like (Major domain)"/>
    <property type="match status" value="1"/>
</dbReference>
<dbReference type="InterPro" id="IPR000192">
    <property type="entry name" value="Aminotrans_V_dom"/>
</dbReference>
<evidence type="ECO:0000256" key="1">
    <source>
        <dbReference type="ARBA" id="ARBA00003483"/>
    </source>
</evidence>
<comment type="subcellular location">
    <subcellularLocation>
        <location evidence="11">Cytoplasm</location>
    </subcellularLocation>
</comment>
<dbReference type="RefSeq" id="WP_069702845.1">
    <property type="nucleotide sequence ID" value="NZ_MJAT01000036.1"/>
</dbReference>
<evidence type="ECO:0000259" key="12">
    <source>
        <dbReference type="Pfam" id="PF00266"/>
    </source>
</evidence>
<dbReference type="PANTHER" id="PTHR43247:SF1">
    <property type="entry name" value="PHOSPHOSERINE AMINOTRANSFERASE"/>
    <property type="match status" value="1"/>
</dbReference>
<feature type="domain" description="Aminotransferase class V" evidence="12">
    <location>
        <begin position="5"/>
        <end position="350"/>
    </location>
</feature>
<evidence type="ECO:0000256" key="6">
    <source>
        <dbReference type="ARBA" id="ARBA00022679"/>
    </source>
</evidence>
<dbReference type="UniPathway" id="UPA00135">
    <property type="reaction ID" value="UER00197"/>
</dbReference>
<comment type="similarity">
    <text evidence="3 11">Belongs to the class-V pyridoxal-phosphate-dependent aminotransferase family. SerC subfamily.</text>
</comment>
<gene>
    <name evidence="11" type="primary">serC</name>
    <name evidence="13" type="ORF">BHU72_07895</name>
</gene>
<comment type="catalytic activity">
    <reaction evidence="10 11">
        <text>O-phospho-L-serine + 2-oxoglutarate = 3-phosphooxypyruvate + L-glutamate</text>
        <dbReference type="Rhea" id="RHEA:14329"/>
        <dbReference type="ChEBI" id="CHEBI:16810"/>
        <dbReference type="ChEBI" id="CHEBI:18110"/>
        <dbReference type="ChEBI" id="CHEBI:29985"/>
        <dbReference type="ChEBI" id="CHEBI:57524"/>
        <dbReference type="EC" id="2.6.1.52"/>
    </reaction>
</comment>
<dbReference type="PIRSF" id="PIRSF000525">
    <property type="entry name" value="SerC"/>
    <property type="match status" value="1"/>
</dbReference>
<keyword evidence="7 11" id="KW-0663">Pyridoxal phosphate</keyword>
<protein>
    <recommendedName>
        <fullName evidence="11">Phosphoserine aminotransferase</fullName>
        <ecNumber evidence="11">2.6.1.52</ecNumber>
    </recommendedName>
    <alternativeName>
        <fullName evidence="11">Phosphohydroxythreonine aminotransferase</fullName>
        <shortName evidence="11">PSAT</shortName>
    </alternativeName>
</protein>
<comment type="caution">
    <text evidence="13">The sequence shown here is derived from an EMBL/GenBank/DDBJ whole genome shotgun (WGS) entry which is preliminary data.</text>
</comment>
<dbReference type="SUPFAM" id="SSF53383">
    <property type="entry name" value="PLP-dependent transferases"/>
    <property type="match status" value="1"/>
</dbReference>
<feature type="binding site" evidence="11">
    <location>
        <position position="103"/>
    </location>
    <ligand>
        <name>pyridoxal 5'-phosphate</name>
        <dbReference type="ChEBI" id="CHEBI:597326"/>
    </ligand>
</feature>
<dbReference type="NCBIfam" id="NF003764">
    <property type="entry name" value="PRK05355.1"/>
    <property type="match status" value="1"/>
</dbReference>
<evidence type="ECO:0000256" key="9">
    <source>
        <dbReference type="ARBA" id="ARBA00047630"/>
    </source>
</evidence>
<dbReference type="FunFam" id="3.40.640.10:FF:000010">
    <property type="entry name" value="Phosphoserine aminotransferase"/>
    <property type="match status" value="1"/>
</dbReference>
<dbReference type="Pfam" id="PF00266">
    <property type="entry name" value="Aminotran_5"/>
    <property type="match status" value="1"/>
</dbReference>
<dbReference type="Gene3D" id="3.90.1150.10">
    <property type="entry name" value="Aspartate Aminotransferase, domain 1"/>
    <property type="match status" value="1"/>
</dbReference>
<keyword evidence="8 11" id="KW-0718">Serine biosynthesis</keyword>
<name>A0A1E5L3T3_9FIRM</name>
<dbReference type="FunFam" id="3.90.1150.10:FF:000006">
    <property type="entry name" value="Phosphoserine aminotransferase"/>
    <property type="match status" value="1"/>
</dbReference>
<dbReference type="HAMAP" id="MF_00160">
    <property type="entry name" value="SerC_aminotrans_5"/>
    <property type="match status" value="1"/>
</dbReference>
<dbReference type="CDD" id="cd00611">
    <property type="entry name" value="PSAT_like"/>
    <property type="match status" value="1"/>
</dbReference>
<comment type="subunit">
    <text evidence="11">Homodimer.</text>
</comment>
<dbReference type="InterPro" id="IPR015421">
    <property type="entry name" value="PyrdxlP-dep_Trfase_major"/>
</dbReference>
<feature type="binding site" evidence="11">
    <location>
        <position position="196"/>
    </location>
    <ligand>
        <name>pyridoxal 5'-phosphate</name>
        <dbReference type="ChEBI" id="CHEBI:597326"/>
    </ligand>
</feature>
<evidence type="ECO:0000256" key="5">
    <source>
        <dbReference type="ARBA" id="ARBA00022605"/>
    </source>
</evidence>